<reference evidence="4 5" key="1">
    <citation type="submission" date="2017-06" db="EMBL/GenBank/DDBJ databases">
        <title>A platform for efficient transgenesis in Macrostomum lignano, a flatworm model organism for stem cell research.</title>
        <authorList>
            <person name="Berezikov E."/>
        </authorList>
    </citation>
    <scope>NUCLEOTIDE SEQUENCE [LARGE SCALE GENOMIC DNA]</scope>
    <source>
        <strain evidence="4">DV1</strain>
        <tissue evidence="4">Whole organism</tissue>
    </source>
</reference>
<accession>A0A267EVS2</accession>
<dbReference type="EMBL" id="NIVC01001635">
    <property type="protein sequence ID" value="PAA65611.1"/>
    <property type="molecule type" value="Genomic_DNA"/>
</dbReference>
<feature type="region of interest" description="Disordered" evidence="2">
    <location>
        <begin position="336"/>
        <end position="371"/>
    </location>
</feature>
<dbReference type="PANTHER" id="PTHR23285:SF7">
    <property type="entry name" value="LD09246P1"/>
    <property type="match status" value="1"/>
</dbReference>
<dbReference type="STRING" id="282301.A0A267EVS2"/>
<dbReference type="Proteomes" id="UP000215902">
    <property type="component" value="Unassembled WGS sequence"/>
</dbReference>
<dbReference type="GO" id="GO:0003723">
    <property type="term" value="F:RNA binding"/>
    <property type="evidence" value="ECO:0007669"/>
    <property type="project" value="UniProtKB-UniRule"/>
</dbReference>
<feature type="domain" description="K Homology" evidence="3">
    <location>
        <begin position="154"/>
        <end position="222"/>
    </location>
</feature>
<dbReference type="AlphaFoldDB" id="A0A267EVS2"/>
<proteinExistence type="predicted"/>
<feature type="region of interest" description="Disordered" evidence="2">
    <location>
        <begin position="509"/>
        <end position="567"/>
    </location>
</feature>
<dbReference type="PROSITE" id="PS50084">
    <property type="entry name" value="KH_TYPE_1"/>
    <property type="match status" value="2"/>
</dbReference>
<organism evidence="4 5">
    <name type="scientific">Macrostomum lignano</name>
    <dbReference type="NCBI Taxonomy" id="282301"/>
    <lineage>
        <taxon>Eukaryota</taxon>
        <taxon>Metazoa</taxon>
        <taxon>Spiralia</taxon>
        <taxon>Lophotrochozoa</taxon>
        <taxon>Platyhelminthes</taxon>
        <taxon>Rhabditophora</taxon>
        <taxon>Macrostomorpha</taxon>
        <taxon>Macrostomida</taxon>
        <taxon>Macrostomidae</taxon>
        <taxon>Macrostomum</taxon>
    </lineage>
</organism>
<dbReference type="OrthoDB" id="427410at2759"/>
<dbReference type="InterPro" id="IPR004087">
    <property type="entry name" value="KH_dom"/>
</dbReference>
<evidence type="ECO:0000256" key="1">
    <source>
        <dbReference type="PROSITE-ProRule" id="PRU00117"/>
    </source>
</evidence>
<dbReference type="Gene3D" id="3.30.1370.10">
    <property type="entry name" value="K Homology domain, type 1"/>
    <property type="match status" value="2"/>
</dbReference>
<evidence type="ECO:0000259" key="3">
    <source>
        <dbReference type="SMART" id="SM00322"/>
    </source>
</evidence>
<evidence type="ECO:0000256" key="2">
    <source>
        <dbReference type="SAM" id="MobiDB-lite"/>
    </source>
</evidence>
<sequence>MLSTDGANKKPLMPLAQSDYMTNNTTTNTNSSYCGTGFADFHPVNVDFDNFLPQGQSQTSPSSMFPAEWNGHAQEGSIFSDAVFNHVGNGNYPQPQVSSSSFMMSSTKPGQYGCIDFESLQQKISLKKQSLDILQGVIPDPLGLEANHEKRAYMTNTERIQVPSSDHVAEIVGKNGQRIKQLREQLKVWVKTPSRDEPPIFEVTGLPEKLAEAKCHILRMSEHFTKVQQERMQRTEPNRMEDRLYVEQDKVGLIVGANGQTIRWVQQLSDTHIATPRKQESFPGLPPPQTYFTICGATDKVKFAKQLICEYVTLRCQGLWLDPDLEPSAEASKLVRDFHQRRQVEDTQRKTTVGPSNGGGGGSSAANGPVASIRPAAGSGIDAISKYAVSSSALPTSRVAGGSIGGFGDFAGSGNGGGASAASVRQLINDMEDMWSRCSISDQQNNSTATAATTGNSSINNNAPIVNPLLMSAVNASAWYPPPPQQQPPAASLYSMSDRRYSSADLTNATADDAGFGGYGNPQQQQQQQIPPMPVGPGFQQQQQLPAMKKSVSEEQVSPQLVGPGWM</sequence>
<keyword evidence="5" id="KW-1185">Reference proteome</keyword>
<keyword evidence="1" id="KW-0694">RNA-binding</keyword>
<dbReference type="SUPFAM" id="SSF54791">
    <property type="entry name" value="Eukaryotic type KH-domain (KH-domain type I)"/>
    <property type="match status" value="2"/>
</dbReference>
<dbReference type="SMART" id="SM00322">
    <property type="entry name" value="KH"/>
    <property type="match status" value="2"/>
</dbReference>
<comment type="caution">
    <text evidence="4">The sequence shown here is derived from an EMBL/GenBank/DDBJ whole genome shotgun (WGS) entry which is preliminary data.</text>
</comment>
<dbReference type="Pfam" id="PF00013">
    <property type="entry name" value="KH_1"/>
    <property type="match status" value="2"/>
</dbReference>
<dbReference type="PANTHER" id="PTHR23285">
    <property type="entry name" value="RING FINGER AND KH DOMAIN CONTAINING PROTEIN 1"/>
    <property type="match status" value="1"/>
</dbReference>
<evidence type="ECO:0000313" key="5">
    <source>
        <dbReference type="Proteomes" id="UP000215902"/>
    </source>
</evidence>
<dbReference type="InterPro" id="IPR047227">
    <property type="entry name" value="MEX3"/>
</dbReference>
<feature type="compositionally biased region" description="Basic and acidic residues" evidence="2">
    <location>
        <begin position="336"/>
        <end position="349"/>
    </location>
</feature>
<dbReference type="InterPro" id="IPR036612">
    <property type="entry name" value="KH_dom_type_1_sf"/>
</dbReference>
<name>A0A267EVS2_9PLAT</name>
<feature type="domain" description="K Homology" evidence="3">
    <location>
        <begin position="238"/>
        <end position="313"/>
    </location>
</feature>
<evidence type="ECO:0000313" key="4">
    <source>
        <dbReference type="EMBL" id="PAA65611.1"/>
    </source>
</evidence>
<protein>
    <recommendedName>
        <fullName evidence="3">K Homology domain-containing protein</fullName>
    </recommendedName>
</protein>
<dbReference type="InterPro" id="IPR004088">
    <property type="entry name" value="KH_dom_type_1"/>
</dbReference>
<gene>
    <name evidence="4" type="ORF">BOX15_Mlig034547g1</name>
</gene>
<feature type="compositionally biased region" description="Low complexity" evidence="2">
    <location>
        <begin position="521"/>
        <end position="530"/>
    </location>
</feature>